<dbReference type="InterPro" id="IPR036812">
    <property type="entry name" value="NAD(P)_OxRdtase_dom_sf"/>
</dbReference>
<dbReference type="InterPro" id="IPR050523">
    <property type="entry name" value="AKR_Detox_Biosynth"/>
</dbReference>
<gene>
    <name evidence="3" type="ORF">NADFUDRAFT_68300</name>
</gene>
<evidence type="ECO:0000256" key="1">
    <source>
        <dbReference type="ARBA" id="ARBA00023002"/>
    </source>
</evidence>
<dbReference type="PANTHER" id="PTHR43364:SF15">
    <property type="entry name" value="ARYL-ALCOHOL DEHYDROGENASE AAD16-RELATED"/>
    <property type="match status" value="1"/>
</dbReference>
<dbReference type="EMBL" id="KV454406">
    <property type="protein sequence ID" value="ODQ67953.1"/>
    <property type="molecule type" value="Genomic_DNA"/>
</dbReference>
<dbReference type="PANTHER" id="PTHR43364">
    <property type="entry name" value="NADH-SPECIFIC METHYLGLYOXAL REDUCTASE-RELATED"/>
    <property type="match status" value="1"/>
</dbReference>
<organism evidence="3 4">
    <name type="scientific">Nadsonia fulvescens var. elongata DSM 6958</name>
    <dbReference type="NCBI Taxonomy" id="857566"/>
    <lineage>
        <taxon>Eukaryota</taxon>
        <taxon>Fungi</taxon>
        <taxon>Dikarya</taxon>
        <taxon>Ascomycota</taxon>
        <taxon>Saccharomycotina</taxon>
        <taxon>Dipodascomycetes</taxon>
        <taxon>Dipodascales</taxon>
        <taxon>Dipodascales incertae sedis</taxon>
        <taxon>Nadsonia</taxon>
    </lineage>
</organism>
<dbReference type="AlphaFoldDB" id="A0A1E3PR97"/>
<dbReference type="InterPro" id="IPR023210">
    <property type="entry name" value="NADP_OxRdtase_dom"/>
</dbReference>
<evidence type="ECO:0000313" key="3">
    <source>
        <dbReference type="EMBL" id="ODQ67953.1"/>
    </source>
</evidence>
<reference evidence="3 4" key="1">
    <citation type="journal article" date="2016" name="Proc. Natl. Acad. Sci. U.S.A.">
        <title>Comparative genomics of biotechnologically important yeasts.</title>
        <authorList>
            <person name="Riley R."/>
            <person name="Haridas S."/>
            <person name="Wolfe K.H."/>
            <person name="Lopes M.R."/>
            <person name="Hittinger C.T."/>
            <person name="Goeker M."/>
            <person name="Salamov A.A."/>
            <person name="Wisecaver J.H."/>
            <person name="Long T.M."/>
            <person name="Calvey C.H."/>
            <person name="Aerts A.L."/>
            <person name="Barry K.W."/>
            <person name="Choi C."/>
            <person name="Clum A."/>
            <person name="Coughlan A.Y."/>
            <person name="Deshpande S."/>
            <person name="Douglass A.P."/>
            <person name="Hanson S.J."/>
            <person name="Klenk H.-P."/>
            <person name="LaButti K.M."/>
            <person name="Lapidus A."/>
            <person name="Lindquist E.A."/>
            <person name="Lipzen A.M."/>
            <person name="Meier-Kolthoff J.P."/>
            <person name="Ohm R.A."/>
            <person name="Otillar R.P."/>
            <person name="Pangilinan J.L."/>
            <person name="Peng Y."/>
            <person name="Rokas A."/>
            <person name="Rosa C.A."/>
            <person name="Scheuner C."/>
            <person name="Sibirny A.A."/>
            <person name="Slot J.C."/>
            <person name="Stielow J.B."/>
            <person name="Sun H."/>
            <person name="Kurtzman C.P."/>
            <person name="Blackwell M."/>
            <person name="Grigoriev I.V."/>
            <person name="Jeffries T.W."/>
        </authorList>
    </citation>
    <scope>NUCLEOTIDE SEQUENCE [LARGE SCALE GENOMIC DNA]</scope>
    <source>
        <strain evidence="3 4">DSM 6958</strain>
    </source>
</reference>
<accession>A0A1E3PR97</accession>
<dbReference type="OrthoDB" id="48988at2759"/>
<dbReference type="Gene3D" id="3.20.20.100">
    <property type="entry name" value="NADP-dependent oxidoreductase domain"/>
    <property type="match status" value="1"/>
</dbReference>
<proteinExistence type="predicted"/>
<dbReference type="GO" id="GO:0016491">
    <property type="term" value="F:oxidoreductase activity"/>
    <property type="evidence" value="ECO:0007669"/>
    <property type="project" value="UniProtKB-KW"/>
</dbReference>
<keyword evidence="4" id="KW-1185">Reference proteome</keyword>
<feature type="domain" description="NADP-dependent oxidoreductase" evidence="2">
    <location>
        <begin position="17"/>
        <end position="281"/>
    </location>
</feature>
<dbReference type="Proteomes" id="UP000095009">
    <property type="component" value="Unassembled WGS sequence"/>
</dbReference>
<dbReference type="SUPFAM" id="SSF51430">
    <property type="entry name" value="NAD(P)-linked oxidoreductase"/>
    <property type="match status" value="1"/>
</dbReference>
<dbReference type="Pfam" id="PF00248">
    <property type="entry name" value="Aldo_ket_red"/>
    <property type="match status" value="1"/>
</dbReference>
<dbReference type="STRING" id="857566.A0A1E3PR97"/>
<evidence type="ECO:0000313" key="4">
    <source>
        <dbReference type="Proteomes" id="UP000095009"/>
    </source>
</evidence>
<name>A0A1E3PR97_9ASCO</name>
<sequence length="301" mass="34358">MDMKYTNLGKVSLKISKIVAGCMAFGSKASWGKWIIEDEEVFSILKRAFDLGIKTFETANVYSNGQSEVLIGKFWKKCNIDRLKVVILSKLFYTVDESDPNFNPTHISNVQKYEYINRNGLSRTYIEVLQIHRLDTETPKEEIMGALHDVVKNNQTRHISASSMRAVEFAQLQFITEKNRWTKFNSMLSFYNLLHPRLPEESTKSVRGANNGFASFLGLETEADNKTIKRVKEIADKEDVSMAIVATAWIISKRANPIVGFNSVKRVEKAAAAVKFKLTEEIEHLEEFYLPKKLPVLFESS</sequence>
<evidence type="ECO:0000259" key="2">
    <source>
        <dbReference type="Pfam" id="PF00248"/>
    </source>
</evidence>
<protein>
    <submittedName>
        <fullName evidence="3">Aldo/keto reductase</fullName>
    </submittedName>
</protein>
<keyword evidence="1" id="KW-0560">Oxidoreductase</keyword>